<dbReference type="EMBL" id="JAVFWL010000007">
    <property type="protein sequence ID" value="KAK6767209.1"/>
    <property type="molecule type" value="Genomic_DNA"/>
</dbReference>
<dbReference type="Proteomes" id="UP001303046">
    <property type="component" value="Unassembled WGS sequence"/>
</dbReference>
<evidence type="ECO:0000313" key="5">
    <source>
        <dbReference type="Proteomes" id="UP001303046"/>
    </source>
</evidence>
<dbReference type="InterPro" id="IPR056680">
    <property type="entry name" value="DUF7778"/>
</dbReference>
<reference evidence="4 5" key="1">
    <citation type="submission" date="2023-08" db="EMBL/GenBank/DDBJ databases">
        <title>A Necator americanus chromosomal reference genome.</title>
        <authorList>
            <person name="Ilik V."/>
            <person name="Petrzelkova K.J."/>
            <person name="Pardy F."/>
            <person name="Fuh T."/>
            <person name="Niatou-Singa F.S."/>
            <person name="Gouil Q."/>
            <person name="Baker L."/>
            <person name="Ritchie M.E."/>
            <person name="Jex A.R."/>
            <person name="Gazzola D."/>
            <person name="Li H."/>
            <person name="Toshio Fujiwara R."/>
            <person name="Zhan B."/>
            <person name="Aroian R.V."/>
            <person name="Pafco B."/>
            <person name="Schwarz E.M."/>
        </authorList>
    </citation>
    <scope>NUCLEOTIDE SEQUENCE [LARGE SCALE GENOMIC DNA]</scope>
    <source>
        <strain evidence="4 5">Aroian</strain>
        <tissue evidence="4">Whole animal</tissue>
    </source>
</reference>
<evidence type="ECO:0000256" key="1">
    <source>
        <dbReference type="SAM" id="MobiDB-lite"/>
    </source>
</evidence>
<feature type="region of interest" description="Disordered" evidence="1">
    <location>
        <begin position="164"/>
        <end position="203"/>
    </location>
</feature>
<comment type="caution">
    <text evidence="4">The sequence shown here is derived from an EMBL/GenBank/DDBJ whole genome shotgun (WGS) entry which is preliminary data.</text>
</comment>
<evidence type="ECO:0000313" key="4">
    <source>
        <dbReference type="EMBL" id="KAK6767209.1"/>
    </source>
</evidence>
<feature type="compositionally biased region" description="Low complexity" evidence="1">
    <location>
        <begin position="175"/>
        <end position="187"/>
    </location>
</feature>
<dbReference type="PANTHER" id="PTHR36947">
    <property type="entry name" value="PROTEIN CBG04364"/>
    <property type="match status" value="1"/>
</dbReference>
<keyword evidence="5" id="KW-1185">Reference proteome</keyword>
<evidence type="ECO:0000259" key="2">
    <source>
        <dbReference type="Pfam" id="PF24998"/>
    </source>
</evidence>
<gene>
    <name evidence="4" type="primary">Necator_2022.05.29.01.07.g20</name>
    <name evidence="3" type="synonym">Necator_chrX.g26597</name>
    <name evidence="3" type="ORF">RB195_026429</name>
    <name evidence="4" type="ORF">RB195_026469</name>
</gene>
<proteinExistence type="predicted"/>
<dbReference type="PANTHER" id="PTHR36947:SF6">
    <property type="entry name" value="TLDC DOMAIN-CONTAINING PROTEIN"/>
    <property type="match status" value="1"/>
</dbReference>
<evidence type="ECO:0000313" key="3">
    <source>
        <dbReference type="EMBL" id="KAK6767152.1"/>
    </source>
</evidence>
<feature type="region of interest" description="Disordered" evidence="1">
    <location>
        <begin position="490"/>
        <end position="552"/>
    </location>
</feature>
<feature type="domain" description="DUF7778" evidence="2">
    <location>
        <begin position="23"/>
        <end position="114"/>
    </location>
</feature>
<feature type="compositionally biased region" description="Pro residues" evidence="1">
    <location>
        <begin position="279"/>
        <end position="288"/>
    </location>
</feature>
<dbReference type="EMBL" id="JAVFWL010000006">
    <property type="protein sequence ID" value="KAK6767152.1"/>
    <property type="molecule type" value="Genomic_DNA"/>
</dbReference>
<dbReference type="Pfam" id="PF24998">
    <property type="entry name" value="DUF7778"/>
    <property type="match status" value="1"/>
</dbReference>
<protein>
    <recommendedName>
        <fullName evidence="2">DUF7778 domain-containing protein</fullName>
    </recommendedName>
</protein>
<name>A0ABR1EX20_NECAM</name>
<accession>A0ABR1EX20</accession>
<feature type="compositionally biased region" description="Polar residues" evidence="1">
    <location>
        <begin position="533"/>
        <end position="552"/>
    </location>
</feature>
<feature type="region of interest" description="Disordered" evidence="1">
    <location>
        <begin position="272"/>
        <end position="312"/>
    </location>
</feature>
<organism evidence="4 5">
    <name type="scientific">Necator americanus</name>
    <name type="common">Human hookworm</name>
    <dbReference type="NCBI Taxonomy" id="51031"/>
    <lineage>
        <taxon>Eukaryota</taxon>
        <taxon>Metazoa</taxon>
        <taxon>Ecdysozoa</taxon>
        <taxon>Nematoda</taxon>
        <taxon>Chromadorea</taxon>
        <taxon>Rhabditida</taxon>
        <taxon>Rhabditina</taxon>
        <taxon>Rhabditomorpha</taxon>
        <taxon>Strongyloidea</taxon>
        <taxon>Ancylostomatidae</taxon>
        <taxon>Bunostominae</taxon>
        <taxon>Necator</taxon>
    </lineage>
</organism>
<sequence length="552" mass="61419">MDYRRDGGRQRWLLPVKEDSRYRKRTFFRRTGKITKYQLSLTNKDTLIIYKTSENGLILSLNSVRKTSVTTQTVTMNTGRVLLVCRYRIVFDFGTLNIFLINDAIHRWRVALDEVIDKYSRLYYELPEESNTVSEKQGCLSPRCQETQKSTPCNDSVVCTGTPSKLTLETEPSRRSSVGSPYISSSSKDVSAREPLQSVRRGKRSVASLRARIQRKICATSSLRPFKSKQSVEPSKACQVYERELLQMPRLVPPMRKRRSNDTIEPLVVMSETSATSVPPLPSNPPPSLSCTNQHNSSKQEEVDAASPPKNVSFKTALTSSSYQKPNNSDVMLSLCTTPSASSEYPEDANTAISEKSAISKKSVKVNQAPASANVLTHLIGDNPDDSEIVQDSGIENQITPMKPMRYFTRTSAVLETGDSRLSSSKTDPPTKILVTSAVAEETPDAPAKPLRPLIVPFTIKKPHLLARPNIFATPIRPPRGREAVHFSISPYQSGDEDNSPNESRSHEKTSLPNTAEDVLLDAVNQAEHPENTESIPSGESENEDWQNSQMA</sequence>